<evidence type="ECO:0000313" key="3">
    <source>
        <dbReference type="EMBL" id="MCD7465177.1"/>
    </source>
</evidence>
<comment type="similarity">
    <text evidence="1">Belongs to the SAPS family.</text>
</comment>
<keyword evidence="4" id="KW-1185">Reference proteome</keyword>
<dbReference type="EMBL" id="JACEIK010001024">
    <property type="protein sequence ID" value="MCD7465177.1"/>
    <property type="molecule type" value="Genomic_DNA"/>
</dbReference>
<organism evidence="3 4">
    <name type="scientific">Datura stramonium</name>
    <name type="common">Jimsonweed</name>
    <name type="synonym">Common thornapple</name>
    <dbReference type="NCBI Taxonomy" id="4076"/>
    <lineage>
        <taxon>Eukaryota</taxon>
        <taxon>Viridiplantae</taxon>
        <taxon>Streptophyta</taxon>
        <taxon>Embryophyta</taxon>
        <taxon>Tracheophyta</taxon>
        <taxon>Spermatophyta</taxon>
        <taxon>Magnoliopsida</taxon>
        <taxon>eudicotyledons</taxon>
        <taxon>Gunneridae</taxon>
        <taxon>Pentapetalae</taxon>
        <taxon>asterids</taxon>
        <taxon>lamiids</taxon>
        <taxon>Solanales</taxon>
        <taxon>Solanaceae</taxon>
        <taxon>Solanoideae</taxon>
        <taxon>Datureae</taxon>
        <taxon>Datura</taxon>
    </lineage>
</organism>
<sequence length="338" mass="37291">MLDFCKFFYQKLAFCKFLVLNASTFWQENSEWIDWQTNILQKRNAVENVFQWACGRPTSLHDRMRDSDDDDYQDRDYDVAALANNLSQAFRYGIYNNDELDEARGSLERDDEDVYFDDESAEVVISSLRLGDDQESGSLFTNSNWFAFEDDRIIREQIGLVASPSPNTEDTNVIRSSTNNDDDLADTATSEQPEPKPSSDRPACSSLSEDLHHAAGSEAIKPPEWVEWRESSDTIGTSNQTSDSPGVAAAVRPSLPNGDVKEESEAPKDTIQSKEENARIPPTNGCTSDVEKDSEGSSGDTSQPPETGGSQSANNPSSGSVEKPPAGTVGLSSRETEK</sequence>
<feature type="compositionally biased region" description="Polar residues" evidence="2">
    <location>
        <begin position="233"/>
        <end position="244"/>
    </location>
</feature>
<feature type="region of interest" description="Disordered" evidence="2">
    <location>
        <begin position="159"/>
        <end position="338"/>
    </location>
</feature>
<feature type="compositionally biased region" description="Basic and acidic residues" evidence="2">
    <location>
        <begin position="259"/>
        <end position="278"/>
    </location>
</feature>
<proteinExistence type="inferred from homology"/>
<dbReference type="PANTHER" id="PTHR12634">
    <property type="entry name" value="SIT4 YEAST -ASSOCIATING PROTEIN-RELATED"/>
    <property type="match status" value="1"/>
</dbReference>
<evidence type="ECO:0000256" key="1">
    <source>
        <dbReference type="ARBA" id="ARBA00006180"/>
    </source>
</evidence>
<dbReference type="InterPro" id="IPR007587">
    <property type="entry name" value="SAPS"/>
</dbReference>
<accession>A0ABS8T1E5</accession>
<dbReference type="Proteomes" id="UP000823775">
    <property type="component" value="Unassembled WGS sequence"/>
</dbReference>
<gene>
    <name evidence="3" type="ORF">HAX54_000742</name>
</gene>
<protein>
    <submittedName>
        <fullName evidence="3">Uncharacterized protein</fullName>
    </submittedName>
</protein>
<feature type="compositionally biased region" description="Polar residues" evidence="2">
    <location>
        <begin position="296"/>
        <end position="320"/>
    </location>
</feature>
<dbReference type="PANTHER" id="PTHR12634:SF37">
    <property type="entry name" value="SIT4 PHOSPHATASE-ASSOCIATED FAMILY PROTEIN"/>
    <property type="match status" value="1"/>
</dbReference>
<name>A0ABS8T1E5_DATST</name>
<comment type="caution">
    <text evidence="3">The sequence shown here is derived from an EMBL/GenBank/DDBJ whole genome shotgun (WGS) entry which is preliminary data.</text>
</comment>
<feature type="compositionally biased region" description="Polar residues" evidence="2">
    <location>
        <begin position="164"/>
        <end position="175"/>
    </location>
</feature>
<evidence type="ECO:0000313" key="4">
    <source>
        <dbReference type="Proteomes" id="UP000823775"/>
    </source>
</evidence>
<reference evidence="3 4" key="1">
    <citation type="journal article" date="2021" name="BMC Genomics">
        <title>Datura genome reveals duplications of psychoactive alkaloid biosynthetic genes and high mutation rate following tissue culture.</title>
        <authorList>
            <person name="Rajewski A."/>
            <person name="Carter-House D."/>
            <person name="Stajich J."/>
            <person name="Litt A."/>
        </authorList>
    </citation>
    <scope>NUCLEOTIDE SEQUENCE [LARGE SCALE GENOMIC DNA]</scope>
    <source>
        <strain evidence="3">AR-01</strain>
    </source>
</reference>
<evidence type="ECO:0000256" key="2">
    <source>
        <dbReference type="SAM" id="MobiDB-lite"/>
    </source>
</evidence>